<accession>H7EM14</accession>
<dbReference type="InterPro" id="IPR036597">
    <property type="entry name" value="Fido-like_dom_sf"/>
</dbReference>
<dbReference type="PANTHER" id="PTHR13504:SF33">
    <property type="entry name" value="FIC FAMILY PROTEIN"/>
    <property type="match status" value="1"/>
</dbReference>
<reference evidence="4 5" key="1">
    <citation type="submission" date="2011-09" db="EMBL/GenBank/DDBJ databases">
        <title>The draft genome of Treponema saccharophilum DSM 2985.</title>
        <authorList>
            <consortium name="US DOE Joint Genome Institute (JGI-PGF)"/>
            <person name="Lucas S."/>
            <person name="Copeland A."/>
            <person name="Lapidus A."/>
            <person name="Glavina del Rio T."/>
            <person name="Dalin E."/>
            <person name="Tice H."/>
            <person name="Bruce D."/>
            <person name="Goodwin L."/>
            <person name="Pitluck S."/>
            <person name="Peters L."/>
            <person name="Kyrpides N."/>
            <person name="Mavromatis K."/>
            <person name="Ivanova N."/>
            <person name="Markowitz V."/>
            <person name="Cheng J.-F."/>
            <person name="Hugenholtz P."/>
            <person name="Woyke T."/>
            <person name="Wu D."/>
            <person name="Gronow S."/>
            <person name="Wellnitz S."/>
            <person name="Brambilla E."/>
            <person name="Klenk H.-P."/>
            <person name="Eisen J.A."/>
        </authorList>
    </citation>
    <scope>NUCLEOTIDE SEQUENCE [LARGE SCALE GENOMIC DNA]</scope>
    <source>
        <strain evidence="4 5">DSM 2985</strain>
    </source>
</reference>
<dbReference type="PROSITE" id="PS51459">
    <property type="entry name" value="FIDO"/>
    <property type="match status" value="1"/>
</dbReference>
<dbReference type="GO" id="GO:0005524">
    <property type="term" value="F:ATP binding"/>
    <property type="evidence" value="ECO:0007669"/>
    <property type="project" value="UniProtKB-KW"/>
</dbReference>
<organism evidence="4 5">
    <name type="scientific">Treponema saccharophilum DSM 2985</name>
    <dbReference type="NCBI Taxonomy" id="907348"/>
    <lineage>
        <taxon>Bacteria</taxon>
        <taxon>Pseudomonadati</taxon>
        <taxon>Spirochaetota</taxon>
        <taxon>Spirochaetia</taxon>
        <taxon>Spirochaetales</taxon>
        <taxon>Treponemataceae</taxon>
        <taxon>Treponema</taxon>
    </lineage>
</organism>
<keyword evidence="5" id="KW-1185">Reference proteome</keyword>
<evidence type="ECO:0000313" key="4">
    <source>
        <dbReference type="EMBL" id="EIC01422.1"/>
    </source>
</evidence>
<dbReference type="STRING" id="907348.TresaDRAFT_1314"/>
<protein>
    <submittedName>
        <fullName evidence="4">Filamentation induced by cAMP protein Fic</fullName>
    </submittedName>
</protein>
<name>H7EM14_9SPIR</name>
<dbReference type="Gene3D" id="1.10.10.10">
    <property type="entry name" value="Winged helix-like DNA-binding domain superfamily/Winged helix DNA-binding domain"/>
    <property type="match status" value="1"/>
</dbReference>
<dbReference type="PATRIC" id="fig|907348.3.peg.1963"/>
<dbReference type="AlphaFoldDB" id="H7EM14"/>
<dbReference type="RefSeq" id="WP_002705171.1">
    <property type="nucleotide sequence ID" value="NZ_AGRW01000050.1"/>
</dbReference>
<dbReference type="InterPro" id="IPR003812">
    <property type="entry name" value="Fido"/>
</dbReference>
<feature type="domain" description="Fido" evidence="3">
    <location>
        <begin position="113"/>
        <end position="268"/>
    </location>
</feature>
<feature type="active site" evidence="1">
    <location>
        <position position="203"/>
    </location>
</feature>
<keyword evidence="2" id="KW-0547">Nucleotide-binding</keyword>
<feature type="binding site" evidence="2">
    <location>
        <begin position="207"/>
        <end position="214"/>
    </location>
    <ligand>
        <name>ATP</name>
        <dbReference type="ChEBI" id="CHEBI:30616"/>
    </ligand>
</feature>
<proteinExistence type="predicted"/>
<comment type="caution">
    <text evidence="4">The sequence shown here is derived from an EMBL/GenBank/DDBJ whole genome shotgun (WGS) entry which is preliminary data.</text>
</comment>
<evidence type="ECO:0000256" key="2">
    <source>
        <dbReference type="PIRSR" id="PIRSR640198-2"/>
    </source>
</evidence>
<dbReference type="eggNOG" id="COG3177">
    <property type="taxonomic scope" value="Bacteria"/>
</dbReference>
<dbReference type="Pfam" id="PF13776">
    <property type="entry name" value="DUF4172"/>
    <property type="match status" value="1"/>
</dbReference>
<keyword evidence="2" id="KW-0067">ATP-binding</keyword>
<dbReference type="Pfam" id="PF02661">
    <property type="entry name" value="Fic"/>
    <property type="match status" value="1"/>
</dbReference>
<dbReference type="InterPro" id="IPR040198">
    <property type="entry name" value="Fido_containing"/>
</dbReference>
<dbReference type="EMBL" id="AGRW01000050">
    <property type="protein sequence ID" value="EIC01422.1"/>
    <property type="molecule type" value="Genomic_DNA"/>
</dbReference>
<dbReference type="Proteomes" id="UP000003571">
    <property type="component" value="Unassembled WGS sequence"/>
</dbReference>
<evidence type="ECO:0000259" key="3">
    <source>
        <dbReference type="PROSITE" id="PS51459"/>
    </source>
</evidence>
<dbReference type="InterPro" id="IPR025230">
    <property type="entry name" value="DUF4172"/>
</dbReference>
<dbReference type="OrthoDB" id="9813719at2"/>
<dbReference type="PANTHER" id="PTHR13504">
    <property type="entry name" value="FIDO DOMAIN-CONTAINING PROTEIN DDB_G0283145"/>
    <property type="match status" value="1"/>
</dbReference>
<dbReference type="SUPFAM" id="SSF140931">
    <property type="entry name" value="Fic-like"/>
    <property type="match status" value="1"/>
</dbReference>
<dbReference type="Gene3D" id="1.10.3290.10">
    <property type="entry name" value="Fido-like domain"/>
    <property type="match status" value="1"/>
</dbReference>
<evidence type="ECO:0000313" key="5">
    <source>
        <dbReference type="Proteomes" id="UP000003571"/>
    </source>
</evidence>
<gene>
    <name evidence="4" type="ORF">TresaDRAFT_1314</name>
</gene>
<feature type="binding site" evidence="2">
    <location>
        <begin position="245"/>
        <end position="246"/>
    </location>
    <ligand>
        <name>ATP</name>
        <dbReference type="ChEBI" id="CHEBI:30616"/>
    </ligand>
</feature>
<sequence length="369" mass="42273">MYIYEYENWQHFTYDSQKISGLLECCHISQGKLLSKMEALGLSQKEDKILESISADVIKSSEIEGFLLNKEQVRSSIARRLGLKKQIAVNTDRNVDAVVEMMLDATQNYKNPLTKERLFSWHACLFPTGYSGMNKIEVAQYRSGAMQVVSGAIGMEKVHYEAPAAEKIPEEMHFFLNWLNDESKSGDSLVNVAIAHLWFVTLHPFEDGNGRIARTISDMMLCRSDRTNLRFYSMSNQISLDKKNYYDVLERTQHGSPDITEWLIWFLECLQKALDESCIETENVLKKYSFRNRLCGVQLNPRQTLMLEKLTDGNWFGVLNSSKWAKIAKCSSDTALRDIADLIEKGVLEKEPTAGGRSTNYRLREDSEK</sequence>
<dbReference type="InterPro" id="IPR036388">
    <property type="entry name" value="WH-like_DNA-bd_sf"/>
</dbReference>
<evidence type="ECO:0000256" key="1">
    <source>
        <dbReference type="PIRSR" id="PIRSR640198-1"/>
    </source>
</evidence>